<protein>
    <submittedName>
        <fullName evidence="1">Uncharacterized protein</fullName>
    </submittedName>
</protein>
<evidence type="ECO:0000313" key="2">
    <source>
        <dbReference type="Proteomes" id="UP000289340"/>
    </source>
</evidence>
<accession>A0A445IKU9</accession>
<comment type="caution">
    <text evidence="1">The sequence shown here is derived from an EMBL/GenBank/DDBJ whole genome shotgun (WGS) entry which is preliminary data.</text>
</comment>
<name>A0A445IKU9_GLYSO</name>
<dbReference type="EMBL" id="QZWG01000010">
    <property type="protein sequence ID" value="RZB86698.1"/>
    <property type="molecule type" value="Genomic_DNA"/>
</dbReference>
<dbReference type="Proteomes" id="UP000289340">
    <property type="component" value="Chromosome 10"/>
</dbReference>
<gene>
    <name evidence="1" type="ORF">D0Y65_026674</name>
</gene>
<keyword evidence="2" id="KW-1185">Reference proteome</keyword>
<sequence length="68" mass="7965">LTTVNKRRTPNCSKQKYFSRAGGAIYFSRYNIHLCKSTFLKSSLKWTLLLQLIWSSIDKLDPIMCYIC</sequence>
<evidence type="ECO:0000313" key="1">
    <source>
        <dbReference type="EMBL" id="RZB86698.1"/>
    </source>
</evidence>
<feature type="non-terminal residue" evidence="1">
    <location>
        <position position="1"/>
    </location>
</feature>
<dbReference type="AlphaFoldDB" id="A0A445IKU9"/>
<proteinExistence type="predicted"/>
<organism evidence="1 2">
    <name type="scientific">Glycine soja</name>
    <name type="common">Wild soybean</name>
    <dbReference type="NCBI Taxonomy" id="3848"/>
    <lineage>
        <taxon>Eukaryota</taxon>
        <taxon>Viridiplantae</taxon>
        <taxon>Streptophyta</taxon>
        <taxon>Embryophyta</taxon>
        <taxon>Tracheophyta</taxon>
        <taxon>Spermatophyta</taxon>
        <taxon>Magnoliopsida</taxon>
        <taxon>eudicotyledons</taxon>
        <taxon>Gunneridae</taxon>
        <taxon>Pentapetalae</taxon>
        <taxon>rosids</taxon>
        <taxon>fabids</taxon>
        <taxon>Fabales</taxon>
        <taxon>Fabaceae</taxon>
        <taxon>Papilionoideae</taxon>
        <taxon>50 kb inversion clade</taxon>
        <taxon>NPAAA clade</taxon>
        <taxon>indigoferoid/millettioid clade</taxon>
        <taxon>Phaseoleae</taxon>
        <taxon>Glycine</taxon>
        <taxon>Glycine subgen. Soja</taxon>
    </lineage>
</organism>
<reference evidence="1 2" key="1">
    <citation type="submission" date="2018-09" db="EMBL/GenBank/DDBJ databases">
        <title>A high-quality reference genome of wild soybean provides a powerful tool to mine soybean genomes.</title>
        <authorList>
            <person name="Xie M."/>
            <person name="Chung C.Y.L."/>
            <person name="Li M.-W."/>
            <person name="Wong F.-L."/>
            <person name="Chan T.-F."/>
            <person name="Lam H.-M."/>
        </authorList>
    </citation>
    <scope>NUCLEOTIDE SEQUENCE [LARGE SCALE GENOMIC DNA]</scope>
    <source>
        <strain evidence="2">cv. W05</strain>
        <tissue evidence="1">Hypocotyl of etiolated seedlings</tissue>
    </source>
</reference>